<dbReference type="AlphaFoldDB" id="A0A5B2WS26"/>
<proteinExistence type="predicted"/>
<sequence length="394" mass="39304">MSRSPTSALRRVLVVLSAGTLTLVGCLLAGATPIGFAATASQPTAVFVATNGALYGYTPTSPAAPIGPAKLAPPGAPVAAARTTNGQVAAYTIGNDGSVDKACSAGSNTWQGPAPLTSGGFAKPGTTLTAVAQGGAVLLSIVDSNGGLRVAYDYDDGFCGTGWRPPWICCWPPPPPCCWWWDYEFATVVVNQEIGQFAVDTKGEVNAAWGTVGGQWQGSGLTAPGTARPGGGLGVVAAPNAPVALFYLGIDGALWQVHPAPGGGGDEPRPISPAGIAPAGAELSVVAGPNGRTDVFVFGNDGSMLDVASPTPGSWSSPLPVSQPKLGGPGGPLAIGTAPGPGQLSMSGAYAADGFCGTNGRPGHLPFPWPPRRVDWSSDGASGLMDSATYLAAV</sequence>
<evidence type="ECO:0008006" key="3">
    <source>
        <dbReference type="Google" id="ProtNLM"/>
    </source>
</evidence>
<dbReference type="Proteomes" id="UP000323454">
    <property type="component" value="Unassembled WGS sequence"/>
</dbReference>
<dbReference type="EMBL" id="VUOB01000061">
    <property type="protein sequence ID" value="KAA2254491.1"/>
    <property type="molecule type" value="Genomic_DNA"/>
</dbReference>
<reference evidence="1 2" key="1">
    <citation type="submission" date="2019-09" db="EMBL/GenBank/DDBJ databases">
        <title>Goodfellowia gen. nov., a new genus of the Pseudonocardineae related to Actinoalloteichus, containing Goodfellowia coeruleoviolacea gen. nov., comb. nov. gen. nov., comb. nov.</title>
        <authorList>
            <person name="Labeda D."/>
        </authorList>
    </citation>
    <scope>NUCLEOTIDE SEQUENCE [LARGE SCALE GENOMIC DNA]</scope>
    <source>
        <strain evidence="1 2">AN110305</strain>
    </source>
</reference>
<gene>
    <name evidence="1" type="ORF">F0L68_30385</name>
</gene>
<dbReference type="OrthoDB" id="3924845at2"/>
<dbReference type="RefSeq" id="WP_149853287.1">
    <property type="nucleotide sequence ID" value="NZ_VUOB01000061.1"/>
</dbReference>
<comment type="caution">
    <text evidence="1">The sequence shown here is derived from an EMBL/GenBank/DDBJ whole genome shotgun (WGS) entry which is preliminary data.</text>
</comment>
<organism evidence="1 2">
    <name type="scientific">Solihabitans fulvus</name>
    <dbReference type="NCBI Taxonomy" id="1892852"/>
    <lineage>
        <taxon>Bacteria</taxon>
        <taxon>Bacillati</taxon>
        <taxon>Actinomycetota</taxon>
        <taxon>Actinomycetes</taxon>
        <taxon>Pseudonocardiales</taxon>
        <taxon>Pseudonocardiaceae</taxon>
        <taxon>Solihabitans</taxon>
    </lineage>
</organism>
<name>A0A5B2WS26_9PSEU</name>
<dbReference type="SUPFAM" id="SSF89372">
    <property type="entry name" value="Fucose-specific lectin"/>
    <property type="match status" value="2"/>
</dbReference>
<accession>A0A5B2WS26</accession>
<reference evidence="1 2" key="2">
    <citation type="submission" date="2019-09" db="EMBL/GenBank/DDBJ databases">
        <authorList>
            <person name="Jin C."/>
        </authorList>
    </citation>
    <scope>NUCLEOTIDE SEQUENCE [LARGE SCALE GENOMIC DNA]</scope>
    <source>
        <strain evidence="1 2">AN110305</strain>
    </source>
</reference>
<evidence type="ECO:0000313" key="1">
    <source>
        <dbReference type="EMBL" id="KAA2254491.1"/>
    </source>
</evidence>
<evidence type="ECO:0000313" key="2">
    <source>
        <dbReference type="Proteomes" id="UP000323454"/>
    </source>
</evidence>
<dbReference type="Gene3D" id="2.120.10.70">
    <property type="entry name" value="Fucose-specific lectin"/>
    <property type="match status" value="2"/>
</dbReference>
<protein>
    <recommendedName>
        <fullName evidence="3">Tachylectin</fullName>
    </recommendedName>
</protein>
<keyword evidence="2" id="KW-1185">Reference proteome</keyword>
<dbReference type="PROSITE" id="PS51257">
    <property type="entry name" value="PROKAR_LIPOPROTEIN"/>
    <property type="match status" value="1"/>
</dbReference>